<dbReference type="InterPro" id="IPR053745">
    <property type="entry name" value="Viral_Tail_Comp_sf"/>
</dbReference>
<evidence type="ECO:0000313" key="1">
    <source>
        <dbReference type="EMBL" id="RVU17499.1"/>
    </source>
</evidence>
<dbReference type="EMBL" id="SACP01000012">
    <property type="protein sequence ID" value="RVU17499.1"/>
    <property type="molecule type" value="Genomic_DNA"/>
</dbReference>
<dbReference type="InterPro" id="IPR021508">
    <property type="entry name" value="Gp17-like"/>
</dbReference>
<organism evidence="1 2">
    <name type="scientific">Methylobacterium oryzihabitans</name>
    <dbReference type="NCBI Taxonomy" id="2499852"/>
    <lineage>
        <taxon>Bacteria</taxon>
        <taxon>Pseudomonadati</taxon>
        <taxon>Pseudomonadota</taxon>
        <taxon>Alphaproteobacteria</taxon>
        <taxon>Hyphomicrobiales</taxon>
        <taxon>Methylobacteriaceae</taxon>
        <taxon>Methylobacterium</taxon>
    </lineage>
</organism>
<dbReference type="Proteomes" id="UP000286997">
    <property type="component" value="Unassembled WGS sequence"/>
</dbReference>
<dbReference type="Gene3D" id="3.30.2000.30">
    <property type="match status" value="1"/>
</dbReference>
<proteinExistence type="predicted"/>
<gene>
    <name evidence="1" type="ORF">EOE48_14015</name>
</gene>
<keyword evidence="2" id="KW-1185">Reference proteome</keyword>
<dbReference type="Pfam" id="PF11367">
    <property type="entry name" value="Tail_completion_gp17"/>
    <property type="match status" value="1"/>
</dbReference>
<dbReference type="AlphaFoldDB" id="A0A437P5F0"/>
<sequence>MTPETALLRVVTDALVADPAVAALVGDKVFDEIPNDRRGGAPPYVYVGPINRQRLYLECGTAWTVRVRIYAVTTAFGREQGWEVIEAVVQALDGRDDLTLPAPFSLQNRLDVTQAGDVVDPLAPKAMFLDLTTIVARDTPMEEPLG</sequence>
<protein>
    <submittedName>
        <fullName evidence="1">DUF3168 domain-containing protein</fullName>
    </submittedName>
</protein>
<dbReference type="OrthoDB" id="7994130at2"/>
<dbReference type="RefSeq" id="WP_127730096.1">
    <property type="nucleotide sequence ID" value="NZ_SACP01000012.1"/>
</dbReference>
<reference evidence="1 2" key="1">
    <citation type="submission" date="2019-01" db="EMBL/GenBank/DDBJ databases">
        <authorList>
            <person name="Chen W.-M."/>
        </authorList>
    </citation>
    <scope>NUCLEOTIDE SEQUENCE [LARGE SCALE GENOMIC DNA]</scope>
    <source>
        <strain evidence="1 2">TER-1</strain>
    </source>
</reference>
<accession>A0A437P5F0</accession>
<comment type="caution">
    <text evidence="1">The sequence shown here is derived from an EMBL/GenBank/DDBJ whole genome shotgun (WGS) entry which is preliminary data.</text>
</comment>
<evidence type="ECO:0000313" key="2">
    <source>
        <dbReference type="Proteomes" id="UP000286997"/>
    </source>
</evidence>
<name>A0A437P5F0_9HYPH</name>